<dbReference type="Proteomes" id="UP000019804">
    <property type="component" value="Unassembled WGS sequence"/>
</dbReference>
<dbReference type="RefSeq" id="XP_040640153.1">
    <property type="nucleotide sequence ID" value="XM_040780093.1"/>
</dbReference>
<dbReference type="HOGENOM" id="CLU_2183411_0_0_1"/>
<protein>
    <submittedName>
        <fullName evidence="1">Uncharacterized protein</fullName>
    </submittedName>
</protein>
<dbReference type="AlphaFoldDB" id="A0A017SJG8"/>
<dbReference type="EMBL" id="KK088418">
    <property type="protein sequence ID" value="EYE96465.1"/>
    <property type="molecule type" value="Genomic_DNA"/>
</dbReference>
<sequence length="109" mass="12375">MSEDWGRLMERPGTNNTLRVATLAPGIYDIRGTASCENELSKAIDMRFEALEKLIDHIPWEWERRKNVAETGNCEDGPDSITEAPKSFDGHTLFWHACTKLVADHCGIW</sequence>
<proteinExistence type="predicted"/>
<evidence type="ECO:0000313" key="2">
    <source>
        <dbReference type="Proteomes" id="UP000019804"/>
    </source>
</evidence>
<gene>
    <name evidence="1" type="ORF">EURHEDRAFT_401540</name>
</gene>
<accession>A0A017SJG8</accession>
<dbReference type="GeneID" id="63695217"/>
<reference evidence="2" key="1">
    <citation type="journal article" date="2014" name="Nat. Commun.">
        <title>Genomic adaptations of the halophilic Dead Sea filamentous fungus Eurotium rubrum.</title>
        <authorList>
            <person name="Kis-Papo T."/>
            <person name="Weig A.R."/>
            <person name="Riley R."/>
            <person name="Persoh D."/>
            <person name="Salamov A."/>
            <person name="Sun H."/>
            <person name="Lipzen A."/>
            <person name="Wasser S.P."/>
            <person name="Rambold G."/>
            <person name="Grigoriev I.V."/>
            <person name="Nevo E."/>
        </authorList>
    </citation>
    <scope>NUCLEOTIDE SEQUENCE [LARGE SCALE GENOMIC DNA]</scope>
    <source>
        <strain evidence="2">CBS 135680</strain>
    </source>
</reference>
<name>A0A017SJG8_ASPRC</name>
<dbReference type="STRING" id="1388766.A0A017SJG8"/>
<evidence type="ECO:0000313" key="1">
    <source>
        <dbReference type="EMBL" id="EYE96465.1"/>
    </source>
</evidence>
<organism evidence="1 2">
    <name type="scientific">Aspergillus ruber (strain CBS 135680)</name>
    <dbReference type="NCBI Taxonomy" id="1388766"/>
    <lineage>
        <taxon>Eukaryota</taxon>
        <taxon>Fungi</taxon>
        <taxon>Dikarya</taxon>
        <taxon>Ascomycota</taxon>
        <taxon>Pezizomycotina</taxon>
        <taxon>Eurotiomycetes</taxon>
        <taxon>Eurotiomycetidae</taxon>
        <taxon>Eurotiales</taxon>
        <taxon>Aspergillaceae</taxon>
        <taxon>Aspergillus</taxon>
        <taxon>Aspergillus subgen. Aspergillus</taxon>
    </lineage>
</organism>
<keyword evidence="2" id="KW-1185">Reference proteome</keyword>